<sequence>MQLQPRPETYPQIRKALKLFKISSVITGVMLFGLYIISCIRWFLHSDVYLFSEGALVKLQQLAPEGVEIDFQPPGVNFTTIFLVAHGWFYVVYLITSFMVWSPMRWPFWRFLALAFAGCVIIVSFIAERWVVRDVERVLQDGRDTATVQA</sequence>
<feature type="transmembrane region" description="Helical" evidence="6">
    <location>
        <begin position="108"/>
        <end position="127"/>
    </location>
</feature>
<keyword evidence="5 6" id="KW-0472">Membrane</keyword>
<dbReference type="InterPro" id="IPR023845">
    <property type="entry name" value="DUF3817_TM"/>
</dbReference>
<dbReference type="AlphaFoldDB" id="A0A840DRT8"/>
<keyword evidence="3 6" id="KW-0812">Transmembrane</keyword>
<dbReference type="Proteomes" id="UP000571183">
    <property type="component" value="Unassembled WGS sequence"/>
</dbReference>
<feature type="domain" description="DUF3817" evidence="7">
    <location>
        <begin position="17"/>
        <end position="133"/>
    </location>
</feature>
<organism evidence="8 9">
    <name type="scientific">Canibacter oris</name>
    <dbReference type="NCBI Taxonomy" id="1365628"/>
    <lineage>
        <taxon>Bacteria</taxon>
        <taxon>Bacillati</taxon>
        <taxon>Actinomycetota</taxon>
        <taxon>Actinomycetes</taxon>
        <taxon>Micrococcales</taxon>
        <taxon>Microbacteriaceae</taxon>
        <taxon>Canibacter</taxon>
    </lineage>
</organism>
<dbReference type="NCBIfam" id="TIGR03954">
    <property type="entry name" value="integ_memb_HG"/>
    <property type="match status" value="1"/>
</dbReference>
<dbReference type="PANTHER" id="PTHR40077">
    <property type="entry name" value="MEMBRANE PROTEIN-RELATED"/>
    <property type="match status" value="1"/>
</dbReference>
<dbReference type="RefSeq" id="WP_124824875.1">
    <property type="nucleotide sequence ID" value="NZ_JACIFD010000023.1"/>
</dbReference>
<evidence type="ECO:0000256" key="3">
    <source>
        <dbReference type="ARBA" id="ARBA00022692"/>
    </source>
</evidence>
<gene>
    <name evidence="8" type="ORF">F5897_001569</name>
</gene>
<evidence type="ECO:0000256" key="2">
    <source>
        <dbReference type="ARBA" id="ARBA00022475"/>
    </source>
</evidence>
<feature type="transmembrane region" description="Helical" evidence="6">
    <location>
        <begin position="81"/>
        <end position="101"/>
    </location>
</feature>
<evidence type="ECO:0000313" key="8">
    <source>
        <dbReference type="EMBL" id="MBB4072239.1"/>
    </source>
</evidence>
<comment type="subcellular location">
    <subcellularLocation>
        <location evidence="1">Cell membrane</location>
        <topology evidence="1">Multi-pass membrane protein</topology>
    </subcellularLocation>
</comment>
<evidence type="ECO:0000256" key="4">
    <source>
        <dbReference type="ARBA" id="ARBA00022989"/>
    </source>
</evidence>
<dbReference type="EMBL" id="JACIFD010000023">
    <property type="protein sequence ID" value="MBB4072239.1"/>
    <property type="molecule type" value="Genomic_DNA"/>
</dbReference>
<keyword evidence="9" id="KW-1185">Reference proteome</keyword>
<protein>
    <submittedName>
        <fullName evidence="8">Integral membrane protein</fullName>
    </submittedName>
</protein>
<evidence type="ECO:0000256" key="5">
    <source>
        <dbReference type="ARBA" id="ARBA00023136"/>
    </source>
</evidence>
<evidence type="ECO:0000256" key="6">
    <source>
        <dbReference type="SAM" id="Phobius"/>
    </source>
</evidence>
<evidence type="ECO:0000313" key="9">
    <source>
        <dbReference type="Proteomes" id="UP000571183"/>
    </source>
</evidence>
<proteinExistence type="predicted"/>
<comment type="caution">
    <text evidence="8">The sequence shown here is derived from an EMBL/GenBank/DDBJ whole genome shotgun (WGS) entry which is preliminary data.</text>
</comment>
<dbReference type="Pfam" id="PF12823">
    <property type="entry name" value="DUF3817"/>
    <property type="match status" value="1"/>
</dbReference>
<name>A0A840DRT8_9MICO</name>
<dbReference type="GO" id="GO:0005886">
    <property type="term" value="C:plasma membrane"/>
    <property type="evidence" value="ECO:0007669"/>
    <property type="project" value="UniProtKB-SubCell"/>
</dbReference>
<feature type="transmembrane region" description="Helical" evidence="6">
    <location>
        <begin position="20"/>
        <end position="44"/>
    </location>
</feature>
<keyword evidence="2" id="KW-1003">Cell membrane</keyword>
<evidence type="ECO:0000259" key="7">
    <source>
        <dbReference type="Pfam" id="PF12823"/>
    </source>
</evidence>
<keyword evidence="4 6" id="KW-1133">Transmembrane helix</keyword>
<reference evidence="8" key="1">
    <citation type="submission" date="2020-08" db="EMBL/GenBank/DDBJ databases">
        <title>Sequencing the genomes of 1000 actinobacteria strains.</title>
        <authorList>
            <person name="Klenk H.-P."/>
        </authorList>
    </citation>
    <scope>NUCLEOTIDE SEQUENCE [LARGE SCALE GENOMIC DNA]</scope>
    <source>
        <strain evidence="8">DSM 27064</strain>
    </source>
</reference>
<dbReference type="PANTHER" id="PTHR40077:SF2">
    <property type="entry name" value="MEMBRANE PROTEIN"/>
    <property type="match status" value="1"/>
</dbReference>
<evidence type="ECO:0000256" key="1">
    <source>
        <dbReference type="ARBA" id="ARBA00004651"/>
    </source>
</evidence>
<accession>A0A840DRT8</accession>